<evidence type="ECO:0000313" key="2">
    <source>
        <dbReference type="EMBL" id="EOB00163.1"/>
    </source>
</evidence>
<accession>R0LIG4</accession>
<reference evidence="3" key="1">
    <citation type="journal article" date="2013" name="Nat. Genet.">
        <title>The duck genome and transcriptome provide insight into an avian influenza virus reservoir species.</title>
        <authorList>
            <person name="Huang Y."/>
            <person name="Li Y."/>
            <person name="Burt D.W."/>
            <person name="Chen H."/>
            <person name="Zhang Y."/>
            <person name="Qian W."/>
            <person name="Kim H."/>
            <person name="Gan S."/>
            <person name="Zhao Y."/>
            <person name="Li J."/>
            <person name="Yi K."/>
            <person name="Feng H."/>
            <person name="Zhu P."/>
            <person name="Li B."/>
            <person name="Liu Q."/>
            <person name="Fairley S."/>
            <person name="Magor K.E."/>
            <person name="Du Z."/>
            <person name="Hu X."/>
            <person name="Goodman L."/>
            <person name="Tafer H."/>
            <person name="Vignal A."/>
            <person name="Lee T."/>
            <person name="Kim K.W."/>
            <person name="Sheng Z."/>
            <person name="An Y."/>
            <person name="Searle S."/>
            <person name="Herrero J."/>
            <person name="Groenen M.A."/>
            <person name="Crooijmans R.P."/>
            <person name="Faraut T."/>
            <person name="Cai Q."/>
            <person name="Webster R.G."/>
            <person name="Aldridge J.R."/>
            <person name="Warren W.C."/>
            <person name="Bartschat S."/>
            <person name="Kehr S."/>
            <person name="Marz M."/>
            <person name="Stadler P.F."/>
            <person name="Smith J."/>
            <person name="Kraus R.H."/>
            <person name="Zhao Y."/>
            <person name="Ren L."/>
            <person name="Fei J."/>
            <person name="Morisson M."/>
            <person name="Kaiser P."/>
            <person name="Griffin D.K."/>
            <person name="Rao M."/>
            <person name="Pitel F."/>
            <person name="Wang J."/>
            <person name="Li N."/>
        </authorList>
    </citation>
    <scope>NUCLEOTIDE SEQUENCE [LARGE SCALE GENOMIC DNA]</scope>
</reference>
<dbReference type="PANTHER" id="PTHR13924">
    <property type="entry name" value="TRANSFORMING ACIDIC COILED-COIL CONTAINING PROTEIN 1/2"/>
    <property type="match status" value="1"/>
</dbReference>
<dbReference type="GO" id="GO:0007052">
    <property type="term" value="P:mitotic spindle organization"/>
    <property type="evidence" value="ECO:0007669"/>
    <property type="project" value="InterPro"/>
</dbReference>
<dbReference type="GO" id="GO:0021987">
    <property type="term" value="P:cerebral cortex development"/>
    <property type="evidence" value="ECO:0007669"/>
    <property type="project" value="TreeGrafter"/>
</dbReference>
<feature type="region of interest" description="Disordered" evidence="1">
    <location>
        <begin position="451"/>
        <end position="478"/>
    </location>
</feature>
<keyword evidence="3" id="KW-1185">Reference proteome</keyword>
<dbReference type="GO" id="GO:0005737">
    <property type="term" value="C:cytoplasm"/>
    <property type="evidence" value="ECO:0007669"/>
    <property type="project" value="TreeGrafter"/>
</dbReference>
<evidence type="ECO:0000256" key="1">
    <source>
        <dbReference type="SAM" id="MobiDB-lite"/>
    </source>
</evidence>
<organism evidence="2 3">
    <name type="scientific">Anas platyrhynchos</name>
    <name type="common">Mallard</name>
    <name type="synonym">Anas boschas</name>
    <dbReference type="NCBI Taxonomy" id="8839"/>
    <lineage>
        <taxon>Eukaryota</taxon>
        <taxon>Metazoa</taxon>
        <taxon>Chordata</taxon>
        <taxon>Craniata</taxon>
        <taxon>Vertebrata</taxon>
        <taxon>Euteleostomi</taxon>
        <taxon>Archelosauria</taxon>
        <taxon>Archosauria</taxon>
        <taxon>Dinosauria</taxon>
        <taxon>Saurischia</taxon>
        <taxon>Theropoda</taxon>
        <taxon>Coelurosauria</taxon>
        <taxon>Aves</taxon>
        <taxon>Neognathae</taxon>
        <taxon>Galloanserae</taxon>
        <taxon>Anseriformes</taxon>
        <taxon>Anatidae</taxon>
        <taxon>Anatinae</taxon>
        <taxon>Anas</taxon>
    </lineage>
</organism>
<feature type="compositionally biased region" description="Pro residues" evidence="1">
    <location>
        <begin position="467"/>
        <end position="478"/>
    </location>
</feature>
<dbReference type="InterPro" id="IPR039915">
    <property type="entry name" value="TACC"/>
</dbReference>
<dbReference type="EMBL" id="KB743226">
    <property type="protein sequence ID" value="EOB00163.1"/>
    <property type="molecule type" value="Genomic_DNA"/>
</dbReference>
<name>R0LIG4_ANAPL</name>
<sequence length="539" mass="58737">MEQYLVALPPTGLTALKITFLSALTGCIFTGNPSTKATQLSLWFIFPLVERLLSLGTNRTSLCGASQLLSLQHLDRTDIQHTFLGQPKGWGRVIASHQLYLLLLYHLHPLPIQGENDWRLSQLPPKGAPPVGILGNAESTLYLLASSTKSGKLLGDTGVFYLRENEPEPRAASGVEAEDKRLAGPFKALHSHWVRQAQRGAQGLFAPLFPIAKRTPPTLLSSILCVVLASFLKAAAFPNLQPVPRGLQALFYGYESRGLVLILRVRTGSDALCVIYLIVGQMILLLDILRAASTGICALPLGGATAHAYELYLLMVCTSPPCLLIWVPHCMALGLPVHRGVHQFVQKQDPSFGWFLRECPSGDRWVCFGHFTCGEVLKVQVLDLKVQVLLAVCMVMTTTTSLVWSFPSHLRVKYRALLSQPPLITNSAAFELRLRKFLLITLLLMEGRRSSDSEEAFETPESTTPVKAPPSPPQPPPEAAAAVVADLAEQEIKPQLSLEDTVAAFSSGKAMSVAGACIAKAVELDLNLWGCDKQVLEMA</sequence>
<gene>
    <name evidence="2" type="ORF">Anapl_03487</name>
</gene>
<protein>
    <submittedName>
        <fullName evidence="2">Uncharacterized protein</fullName>
    </submittedName>
</protein>
<evidence type="ECO:0000313" key="3">
    <source>
        <dbReference type="Proteomes" id="UP000296049"/>
    </source>
</evidence>
<dbReference type="AlphaFoldDB" id="R0LIG4"/>
<dbReference type="Proteomes" id="UP000296049">
    <property type="component" value="Unassembled WGS sequence"/>
</dbReference>
<dbReference type="GO" id="GO:0007097">
    <property type="term" value="P:nuclear migration"/>
    <property type="evidence" value="ECO:0007669"/>
    <property type="project" value="TreeGrafter"/>
</dbReference>
<dbReference type="PANTHER" id="PTHR13924:SF11">
    <property type="entry name" value="TRANSFORMING ACIDIC COILED-COIL-CONTAINING PROTEIN 2"/>
    <property type="match status" value="1"/>
</dbReference>
<proteinExistence type="predicted"/>